<dbReference type="PANTHER" id="PTHR46100">
    <property type="entry name" value="IMP2'P"/>
    <property type="match status" value="1"/>
</dbReference>
<sequence>MAQWVFELSGGSLRSAERCDRFPVEFALRRIDGRRWAGYGWIRSRPGSPQPPSTHHPPPSENENEEQKTMKFHKRVPSFSFTSPGTLPAQLALPAPARAPRATLLSSRTLLPPQRIIRPPPAPRNGAITLLLSPDDPLQFIVQTAAKGPPPRKRSGSLIEHSLSSPPADHPDHPASASRRRSSFAESASQALTLADRGRIASPHRISTLTQTPSPTTQATPAPRAPPPAPPGPAAPPPPSTPSPTGRATPTRPRSISPHPQRTSLSPTTPNITSPPPLPISFAPTDPRSLLKHPPAMARKTSISSRPGGSIRRRSSLGPPRQDLKLTVSRPIYQKNRCTITIEHGDWLEAAKKAERTRFYLVACDLSDESKYAIEWTIGTVLRQGDECLVIMVIETDSKFDPEDGPGTAADRTAKIRNQKDRQEKATLLVREVTALLERTGLHAKVTCQAIHGKNPRHMLVDCIDFLEPNLVIVGRRGVTSSKGSLMGSVSHYLVQKSSVPVMVARRRLRTLPKVYKKKSGVVPTAHQQRKLNEAAIENALPPSTSAASSFAQLPSSPDSKRLSVVSEETEKLNLLGLRHASPEPSELVEDGEEGEEDQATQEDHQEPGRAQEPRDGQSDSDGKEERPDLADQDVSVPMPRQTDEGARPADPVVTPHPVSIVEPVI</sequence>
<dbReference type="SUPFAM" id="SSF52402">
    <property type="entry name" value="Adenine nucleotide alpha hydrolases-like"/>
    <property type="match status" value="1"/>
</dbReference>
<dbReference type="GeneID" id="77808482"/>
<feature type="region of interest" description="Disordered" evidence="1">
    <location>
        <begin position="42"/>
        <end position="70"/>
    </location>
</feature>
<feature type="region of interest" description="Disordered" evidence="1">
    <location>
        <begin position="544"/>
        <end position="666"/>
    </location>
</feature>
<feature type="domain" description="UspA" evidence="2">
    <location>
        <begin position="361"/>
        <end position="506"/>
    </location>
</feature>
<dbReference type="EMBL" id="CP110423">
    <property type="protein sequence ID" value="WAQ83234.1"/>
    <property type="molecule type" value="Genomic_DNA"/>
</dbReference>
<evidence type="ECO:0000259" key="2">
    <source>
        <dbReference type="Pfam" id="PF00582"/>
    </source>
</evidence>
<name>A0ABY7CDG0_9BASI</name>
<dbReference type="Proteomes" id="UP001164743">
    <property type="component" value="Chromosome 3A"/>
</dbReference>
<dbReference type="PRINTS" id="PR01438">
    <property type="entry name" value="UNVRSLSTRESS"/>
</dbReference>
<feature type="compositionally biased region" description="Basic and acidic residues" evidence="1">
    <location>
        <begin position="602"/>
        <end position="630"/>
    </location>
</feature>
<feature type="compositionally biased region" description="Acidic residues" evidence="1">
    <location>
        <begin position="587"/>
        <end position="601"/>
    </location>
</feature>
<organism evidence="3 4">
    <name type="scientific">Puccinia triticina</name>
    <dbReference type="NCBI Taxonomy" id="208348"/>
    <lineage>
        <taxon>Eukaryota</taxon>
        <taxon>Fungi</taxon>
        <taxon>Dikarya</taxon>
        <taxon>Basidiomycota</taxon>
        <taxon>Pucciniomycotina</taxon>
        <taxon>Pucciniomycetes</taxon>
        <taxon>Pucciniales</taxon>
        <taxon>Pucciniaceae</taxon>
        <taxon>Puccinia</taxon>
    </lineage>
</organism>
<evidence type="ECO:0000256" key="1">
    <source>
        <dbReference type="SAM" id="MobiDB-lite"/>
    </source>
</evidence>
<reference evidence="3" key="1">
    <citation type="submission" date="2022-10" db="EMBL/GenBank/DDBJ databases">
        <title>Puccinia triticina Genome sequencing and assembly.</title>
        <authorList>
            <person name="Li C."/>
        </authorList>
    </citation>
    <scope>NUCLEOTIDE SEQUENCE</scope>
    <source>
        <strain evidence="3">Pt15</strain>
    </source>
</reference>
<gene>
    <name evidence="3" type="ORF">PtA15_3A603</name>
</gene>
<dbReference type="InterPro" id="IPR014729">
    <property type="entry name" value="Rossmann-like_a/b/a_fold"/>
</dbReference>
<dbReference type="Pfam" id="PF00582">
    <property type="entry name" value="Usp"/>
    <property type="match status" value="1"/>
</dbReference>
<dbReference type="CDD" id="cd23659">
    <property type="entry name" value="USP_At3g01520-like"/>
    <property type="match status" value="1"/>
</dbReference>
<feature type="compositionally biased region" description="Pro residues" evidence="1">
    <location>
        <begin position="48"/>
        <end position="60"/>
    </location>
</feature>
<feature type="compositionally biased region" description="Low complexity" evidence="1">
    <location>
        <begin position="210"/>
        <end position="222"/>
    </location>
</feature>
<proteinExistence type="predicted"/>
<feature type="compositionally biased region" description="Low complexity" evidence="1">
    <location>
        <begin position="243"/>
        <end position="255"/>
    </location>
</feature>
<protein>
    <recommendedName>
        <fullName evidence="2">UspA domain-containing protein</fullName>
    </recommendedName>
</protein>
<dbReference type="Gene3D" id="3.40.50.620">
    <property type="entry name" value="HUPs"/>
    <property type="match status" value="1"/>
</dbReference>
<feature type="compositionally biased region" description="Pro residues" evidence="1">
    <location>
        <begin position="223"/>
        <end position="242"/>
    </location>
</feature>
<dbReference type="PANTHER" id="PTHR46100:SF4">
    <property type="entry name" value="USPA DOMAIN-CONTAINING PROTEIN"/>
    <property type="match status" value="1"/>
</dbReference>
<dbReference type="RefSeq" id="XP_053018789.1">
    <property type="nucleotide sequence ID" value="XM_053167587.1"/>
</dbReference>
<feature type="compositionally biased region" description="Low complexity" evidence="1">
    <location>
        <begin position="302"/>
        <end position="321"/>
    </location>
</feature>
<dbReference type="InterPro" id="IPR006016">
    <property type="entry name" value="UspA"/>
</dbReference>
<accession>A0ABY7CDG0</accession>
<evidence type="ECO:0000313" key="3">
    <source>
        <dbReference type="EMBL" id="WAQ83234.1"/>
    </source>
</evidence>
<feature type="compositionally biased region" description="Low complexity" evidence="1">
    <location>
        <begin position="263"/>
        <end position="272"/>
    </location>
</feature>
<keyword evidence="4" id="KW-1185">Reference proteome</keyword>
<feature type="compositionally biased region" description="Polar residues" evidence="1">
    <location>
        <begin position="544"/>
        <end position="558"/>
    </location>
</feature>
<dbReference type="InterPro" id="IPR006015">
    <property type="entry name" value="Universal_stress_UspA"/>
</dbReference>
<evidence type="ECO:0000313" key="4">
    <source>
        <dbReference type="Proteomes" id="UP001164743"/>
    </source>
</evidence>
<feature type="region of interest" description="Disordered" evidence="1">
    <location>
        <begin position="146"/>
        <end position="328"/>
    </location>
</feature>